<organism evidence="1">
    <name type="scientific">Manihot esculenta</name>
    <name type="common">Cassava</name>
    <name type="synonym">Jatropha manihot</name>
    <dbReference type="NCBI Taxonomy" id="3983"/>
    <lineage>
        <taxon>Eukaryota</taxon>
        <taxon>Viridiplantae</taxon>
        <taxon>Streptophyta</taxon>
        <taxon>Embryophyta</taxon>
        <taxon>Tracheophyta</taxon>
        <taxon>Spermatophyta</taxon>
        <taxon>Magnoliopsida</taxon>
        <taxon>eudicotyledons</taxon>
        <taxon>Gunneridae</taxon>
        <taxon>Pentapetalae</taxon>
        <taxon>rosids</taxon>
        <taxon>fabids</taxon>
        <taxon>Malpighiales</taxon>
        <taxon>Euphorbiaceae</taxon>
        <taxon>Crotonoideae</taxon>
        <taxon>Manihoteae</taxon>
        <taxon>Manihot</taxon>
    </lineage>
</organism>
<reference evidence="1" key="1">
    <citation type="submission" date="2016-02" db="EMBL/GenBank/DDBJ databases">
        <title>WGS assembly of Manihot esculenta.</title>
        <authorList>
            <person name="Bredeson J.V."/>
            <person name="Prochnik S.E."/>
            <person name="Lyons J.B."/>
            <person name="Schmutz J."/>
            <person name="Grimwood J."/>
            <person name="Vrebalov J."/>
            <person name="Bart R.S."/>
            <person name="Amuge T."/>
            <person name="Ferguson M.E."/>
            <person name="Green R."/>
            <person name="Putnam N."/>
            <person name="Stites J."/>
            <person name="Rounsley S."/>
            <person name="Rokhsar D.S."/>
        </authorList>
    </citation>
    <scope>NUCLEOTIDE SEQUENCE [LARGE SCALE GENOMIC DNA]</scope>
    <source>
        <tissue evidence="1">Leaf</tissue>
    </source>
</reference>
<dbReference type="STRING" id="3983.A0A2C9VIE0"/>
<dbReference type="EMBL" id="CM004393">
    <property type="protein sequence ID" value="OAY45241.1"/>
    <property type="molecule type" value="Genomic_DNA"/>
</dbReference>
<gene>
    <name evidence="1" type="ORF">MANES_07G043900</name>
</gene>
<accession>A0A2C9VIE0</accession>
<name>A0A2C9VIE0_MANES</name>
<evidence type="ECO:0000313" key="1">
    <source>
        <dbReference type="EMBL" id="OAY45241.1"/>
    </source>
</evidence>
<protein>
    <submittedName>
        <fullName evidence="1">Uncharacterized protein</fullName>
    </submittedName>
</protein>
<proteinExistence type="predicted"/>
<sequence length="60" mass="6887">MINLIMEYNLSCRCGSRLNYLTKYEVSKEKAKTLGIDFIPLEVSLKDTIESLKQKGFLSI</sequence>
<dbReference type="AlphaFoldDB" id="A0A2C9VIE0"/>
<dbReference type="Gene3D" id="3.40.50.720">
    <property type="entry name" value="NAD(P)-binding Rossmann-like Domain"/>
    <property type="match status" value="1"/>
</dbReference>